<name>A0AAE0ICI3_9PEZI</name>
<dbReference type="InterPro" id="IPR035213">
    <property type="entry name" value="DUF5321"/>
</dbReference>
<evidence type="ECO:0000313" key="3">
    <source>
        <dbReference type="EMBL" id="KAK3322570.1"/>
    </source>
</evidence>
<feature type="compositionally biased region" description="Basic and acidic residues" evidence="1">
    <location>
        <begin position="98"/>
        <end position="112"/>
    </location>
</feature>
<sequence>MKRSSGGGKAKPTKGWNPATYFIAMFLMIGSMSIQMIALRKDFATYARRTDVRIALLRETVEKLQRGEKVDVEKVLGAGDAEQEQQWQDVLKEIERDEISKDFNQKQPKKVESPSAKATTPSEPTPAKLQPLPAGSSDTASFF</sequence>
<keyword evidence="2" id="KW-0472">Membrane</keyword>
<proteinExistence type="predicted"/>
<dbReference type="Proteomes" id="UP001283341">
    <property type="component" value="Unassembled WGS sequence"/>
</dbReference>
<keyword evidence="4" id="KW-1185">Reference proteome</keyword>
<gene>
    <name evidence="3" type="ORF">B0H66DRAFT_602008</name>
</gene>
<protein>
    <submittedName>
        <fullName evidence="3">Uncharacterized protein</fullName>
    </submittedName>
</protein>
<evidence type="ECO:0000256" key="1">
    <source>
        <dbReference type="SAM" id="MobiDB-lite"/>
    </source>
</evidence>
<accession>A0AAE0ICI3</accession>
<organism evidence="3 4">
    <name type="scientific">Apodospora peruviana</name>
    <dbReference type="NCBI Taxonomy" id="516989"/>
    <lineage>
        <taxon>Eukaryota</taxon>
        <taxon>Fungi</taxon>
        <taxon>Dikarya</taxon>
        <taxon>Ascomycota</taxon>
        <taxon>Pezizomycotina</taxon>
        <taxon>Sordariomycetes</taxon>
        <taxon>Sordariomycetidae</taxon>
        <taxon>Sordariales</taxon>
        <taxon>Lasiosphaeriaceae</taxon>
        <taxon>Apodospora</taxon>
    </lineage>
</organism>
<evidence type="ECO:0000256" key="2">
    <source>
        <dbReference type="SAM" id="Phobius"/>
    </source>
</evidence>
<comment type="caution">
    <text evidence="3">The sequence shown here is derived from an EMBL/GenBank/DDBJ whole genome shotgun (WGS) entry which is preliminary data.</text>
</comment>
<dbReference type="AlphaFoldDB" id="A0AAE0ICI3"/>
<feature type="region of interest" description="Disordered" evidence="1">
    <location>
        <begin position="98"/>
        <end position="143"/>
    </location>
</feature>
<dbReference type="Pfam" id="PF17254">
    <property type="entry name" value="DUF5321"/>
    <property type="match status" value="1"/>
</dbReference>
<keyword evidence="2" id="KW-0812">Transmembrane</keyword>
<reference evidence="3" key="1">
    <citation type="journal article" date="2023" name="Mol. Phylogenet. Evol.">
        <title>Genome-scale phylogeny and comparative genomics of the fungal order Sordariales.</title>
        <authorList>
            <person name="Hensen N."/>
            <person name="Bonometti L."/>
            <person name="Westerberg I."/>
            <person name="Brannstrom I.O."/>
            <person name="Guillou S."/>
            <person name="Cros-Aarteil S."/>
            <person name="Calhoun S."/>
            <person name="Haridas S."/>
            <person name="Kuo A."/>
            <person name="Mondo S."/>
            <person name="Pangilinan J."/>
            <person name="Riley R."/>
            <person name="LaButti K."/>
            <person name="Andreopoulos B."/>
            <person name="Lipzen A."/>
            <person name="Chen C."/>
            <person name="Yan M."/>
            <person name="Daum C."/>
            <person name="Ng V."/>
            <person name="Clum A."/>
            <person name="Steindorff A."/>
            <person name="Ohm R.A."/>
            <person name="Martin F."/>
            <person name="Silar P."/>
            <person name="Natvig D.O."/>
            <person name="Lalanne C."/>
            <person name="Gautier V."/>
            <person name="Ament-Velasquez S.L."/>
            <person name="Kruys A."/>
            <person name="Hutchinson M.I."/>
            <person name="Powell A.J."/>
            <person name="Barry K."/>
            <person name="Miller A.N."/>
            <person name="Grigoriev I.V."/>
            <person name="Debuchy R."/>
            <person name="Gladieux P."/>
            <person name="Hiltunen Thoren M."/>
            <person name="Johannesson H."/>
        </authorList>
    </citation>
    <scope>NUCLEOTIDE SEQUENCE</scope>
    <source>
        <strain evidence="3">CBS 118394</strain>
    </source>
</reference>
<evidence type="ECO:0000313" key="4">
    <source>
        <dbReference type="Proteomes" id="UP001283341"/>
    </source>
</evidence>
<keyword evidence="2" id="KW-1133">Transmembrane helix</keyword>
<reference evidence="3" key="2">
    <citation type="submission" date="2023-06" db="EMBL/GenBank/DDBJ databases">
        <authorList>
            <consortium name="Lawrence Berkeley National Laboratory"/>
            <person name="Haridas S."/>
            <person name="Hensen N."/>
            <person name="Bonometti L."/>
            <person name="Westerberg I."/>
            <person name="Brannstrom I.O."/>
            <person name="Guillou S."/>
            <person name="Cros-Aarteil S."/>
            <person name="Calhoun S."/>
            <person name="Kuo A."/>
            <person name="Mondo S."/>
            <person name="Pangilinan J."/>
            <person name="Riley R."/>
            <person name="Labutti K."/>
            <person name="Andreopoulos B."/>
            <person name="Lipzen A."/>
            <person name="Chen C."/>
            <person name="Yanf M."/>
            <person name="Daum C."/>
            <person name="Ng V."/>
            <person name="Clum A."/>
            <person name="Steindorff A."/>
            <person name="Ohm R."/>
            <person name="Martin F."/>
            <person name="Silar P."/>
            <person name="Natvig D."/>
            <person name="Lalanne C."/>
            <person name="Gautier V."/>
            <person name="Ament-Velasquez S.L."/>
            <person name="Kruys A."/>
            <person name="Hutchinson M.I."/>
            <person name="Powell A.J."/>
            <person name="Barry K."/>
            <person name="Miller A.N."/>
            <person name="Grigoriev I.V."/>
            <person name="Debuchy R."/>
            <person name="Gladieux P."/>
            <person name="Thoren M.H."/>
            <person name="Johannesson H."/>
        </authorList>
    </citation>
    <scope>NUCLEOTIDE SEQUENCE</scope>
    <source>
        <strain evidence="3">CBS 118394</strain>
    </source>
</reference>
<feature type="transmembrane region" description="Helical" evidence="2">
    <location>
        <begin position="20"/>
        <end position="39"/>
    </location>
</feature>
<dbReference type="EMBL" id="JAUEDM010000003">
    <property type="protein sequence ID" value="KAK3322570.1"/>
    <property type="molecule type" value="Genomic_DNA"/>
</dbReference>